<evidence type="ECO:0000256" key="3">
    <source>
        <dbReference type="SAM" id="MobiDB-lite"/>
    </source>
</evidence>
<dbReference type="Proteomes" id="UP000639338">
    <property type="component" value="Unassembled WGS sequence"/>
</dbReference>
<comment type="similarity">
    <text evidence="1 2">Belongs to the CNOT10 family.</text>
</comment>
<keyword evidence="2" id="KW-0810">Translation regulation</keyword>
<dbReference type="EMBL" id="JACMRX010000002">
    <property type="protein sequence ID" value="KAF7994310.1"/>
    <property type="molecule type" value="Genomic_DNA"/>
</dbReference>
<accession>A0A835CVF3</accession>
<feature type="compositionally biased region" description="Polar residues" evidence="3">
    <location>
        <begin position="186"/>
        <end position="198"/>
    </location>
</feature>
<evidence type="ECO:0000313" key="5">
    <source>
        <dbReference type="Proteomes" id="UP000639338"/>
    </source>
</evidence>
<dbReference type="InterPro" id="IPR019734">
    <property type="entry name" value="TPR_rpt"/>
</dbReference>
<dbReference type="GO" id="GO:0006402">
    <property type="term" value="P:mRNA catabolic process"/>
    <property type="evidence" value="ECO:0007669"/>
    <property type="project" value="TreeGrafter"/>
</dbReference>
<dbReference type="PANTHER" id="PTHR12979:SF5">
    <property type="entry name" value="CCR4-NOT TRANSCRIPTION COMPLEX SUBUNIT 10"/>
    <property type="match status" value="1"/>
</dbReference>
<dbReference type="GO" id="GO:0030014">
    <property type="term" value="C:CCR4-NOT complex"/>
    <property type="evidence" value="ECO:0007669"/>
    <property type="project" value="UniProtKB-UniRule"/>
</dbReference>
<comment type="function">
    <text evidence="2">Component of the CCR4-NOT complex which is one of the major cellular mRNA deadenylases and is linked to various cellular processes including bulk mRNA degradation, miRNA-mediated repression, translational repression during translational initiation and general transcription regulation.</text>
</comment>
<proteinExistence type="inferred from homology"/>
<keyword evidence="2" id="KW-0805">Transcription regulation</keyword>
<dbReference type="GO" id="GO:0005634">
    <property type="term" value="C:nucleus"/>
    <property type="evidence" value="ECO:0007669"/>
    <property type="project" value="UniProtKB-SubCell"/>
</dbReference>
<dbReference type="GO" id="GO:0005737">
    <property type="term" value="C:cytoplasm"/>
    <property type="evidence" value="ECO:0007669"/>
    <property type="project" value="UniProtKB-SubCell"/>
</dbReference>
<reference evidence="4 5" key="1">
    <citation type="submission" date="2020-08" db="EMBL/GenBank/DDBJ databases">
        <title>Aphidius gifuensis genome sequencing and assembly.</title>
        <authorList>
            <person name="Du Z."/>
        </authorList>
    </citation>
    <scope>NUCLEOTIDE SEQUENCE [LARGE SCALE GENOMIC DNA]</scope>
    <source>
        <strain evidence="4">YNYX2018</strain>
        <tissue evidence="4">Adults</tissue>
    </source>
</reference>
<dbReference type="GO" id="GO:0017148">
    <property type="term" value="P:negative regulation of translation"/>
    <property type="evidence" value="ECO:0007669"/>
    <property type="project" value="TreeGrafter"/>
</dbReference>
<dbReference type="InterPro" id="IPR011990">
    <property type="entry name" value="TPR-like_helical_dom_sf"/>
</dbReference>
<dbReference type="OrthoDB" id="25157at2759"/>
<keyword evidence="2" id="KW-0963">Cytoplasm</keyword>
<gene>
    <name evidence="4" type="ORF">HCN44_003400</name>
</gene>
<feature type="region of interest" description="Disordered" evidence="3">
    <location>
        <begin position="180"/>
        <end position="206"/>
    </location>
</feature>
<sequence length="694" mass="78157">MTECSESSSKQASTVVLTEHERDLAQNALLEFQKKSYTTCLTYLNKLELLRPKDLQVIHNKIVVEYYKCDFKKTELARKTLNAVCGNPVLTDAPQDTSEDVEKCVIRYNQAVLHYHTRQYEAALQILNRLFTFVEAMEENLAWKVCLLLIELYIQTNRLDATLSLINYVESQFICSSETIKSSSSGDNLNPTKTASVSKETKIQKKDNTDSQNDLFRIKLLKYKARIYLLLRQPKLCQKEWDTMLLVGAPQTTSTIFLKAHYEYVLGNYDKSIKLLNSATDNLDYKLCGGSAAVIYYNNMACINYSRSKPNLAAFYLEKALEENKKSIESIRGKETDKDPLSSQPVYTLGGDKHHELMFSLGISLLQAGQATRAFDCFLEAAQRLQNNPILWLKLAECCVYCHKPTNEVDFDVIKFRDCLVQKVIGNGNNKKIILSSGLNTDTKYHCESLSYAIPQPTIEFAMLCLKNALFALPKKENMQCPSSSLSGLPFNSSVNLSSGNTTPPCGIVSTHPSMSIIPITSHATWIEVMNLKIAILAASSYVSLCLGDYTVAFEHAKTLLKIEKIPGAYKLLGNLYAAECLILMDKINDAIDYLNIQDLFDLDLSIDMLDVDSEQNNDCNVNVFAFKHKWFPRSLRTANAVMRYNLAVAYAIRGELDKSGETLKQVYMSKGPDCDVPIHVIMLALYIELQLGN</sequence>
<dbReference type="Gene3D" id="1.25.40.10">
    <property type="entry name" value="Tetratricopeptide repeat domain"/>
    <property type="match status" value="1"/>
</dbReference>
<keyword evidence="5" id="KW-1185">Reference proteome</keyword>
<comment type="caution">
    <text evidence="4">The sequence shown here is derived from an EMBL/GenBank/DDBJ whole genome shotgun (WGS) entry which is preliminary data.</text>
</comment>
<organism evidence="4 5">
    <name type="scientific">Aphidius gifuensis</name>
    <name type="common">Parasitoid wasp</name>
    <dbReference type="NCBI Taxonomy" id="684658"/>
    <lineage>
        <taxon>Eukaryota</taxon>
        <taxon>Metazoa</taxon>
        <taxon>Ecdysozoa</taxon>
        <taxon>Arthropoda</taxon>
        <taxon>Hexapoda</taxon>
        <taxon>Insecta</taxon>
        <taxon>Pterygota</taxon>
        <taxon>Neoptera</taxon>
        <taxon>Endopterygota</taxon>
        <taxon>Hymenoptera</taxon>
        <taxon>Apocrita</taxon>
        <taxon>Ichneumonoidea</taxon>
        <taxon>Braconidae</taxon>
        <taxon>Aphidiinae</taxon>
        <taxon>Aphidius</taxon>
    </lineage>
</organism>
<keyword evidence="2" id="KW-0943">RNA-mediated gene silencing</keyword>
<keyword evidence="2" id="KW-0539">Nucleus</keyword>
<keyword evidence="2" id="KW-0804">Transcription</keyword>
<evidence type="ECO:0000313" key="4">
    <source>
        <dbReference type="EMBL" id="KAF7994310.1"/>
    </source>
</evidence>
<name>A0A835CVF3_APHGI</name>
<evidence type="ECO:0000256" key="1">
    <source>
        <dbReference type="ARBA" id="ARBA00010080"/>
    </source>
</evidence>
<dbReference type="PANTHER" id="PTHR12979">
    <property type="entry name" value="CCR4-NOT TRANSCRIPTION COMPLEX SUBUNIT 10"/>
    <property type="match status" value="1"/>
</dbReference>
<dbReference type="AlphaFoldDB" id="A0A835CVF3"/>
<dbReference type="SMART" id="SM00028">
    <property type="entry name" value="TPR"/>
    <property type="match status" value="6"/>
</dbReference>
<dbReference type="SUPFAM" id="SSF48452">
    <property type="entry name" value="TPR-like"/>
    <property type="match status" value="2"/>
</dbReference>
<evidence type="ECO:0000256" key="2">
    <source>
        <dbReference type="RuleBase" id="RU367083"/>
    </source>
</evidence>
<dbReference type="InterPro" id="IPR039740">
    <property type="entry name" value="CNOT10"/>
</dbReference>
<protein>
    <recommendedName>
        <fullName evidence="2">CCR4-NOT transcription complex subunit 10</fullName>
    </recommendedName>
</protein>
<comment type="subcellular location">
    <subcellularLocation>
        <location evidence="2">Cytoplasm</location>
    </subcellularLocation>
    <subcellularLocation>
        <location evidence="2">Nucleus</location>
    </subcellularLocation>
</comment>
<dbReference type="GO" id="GO:0031047">
    <property type="term" value="P:regulatory ncRNA-mediated gene silencing"/>
    <property type="evidence" value="ECO:0007669"/>
    <property type="project" value="UniProtKB-UniRule"/>
</dbReference>